<protein>
    <submittedName>
        <fullName evidence="1">Uncharacterized protein</fullName>
    </submittedName>
</protein>
<proteinExistence type="predicted"/>
<dbReference type="AlphaFoldDB" id="A0A328E4K2"/>
<keyword evidence="2" id="KW-1185">Reference proteome</keyword>
<organism evidence="1 2">
    <name type="scientific">Cuscuta australis</name>
    <dbReference type="NCBI Taxonomy" id="267555"/>
    <lineage>
        <taxon>Eukaryota</taxon>
        <taxon>Viridiplantae</taxon>
        <taxon>Streptophyta</taxon>
        <taxon>Embryophyta</taxon>
        <taxon>Tracheophyta</taxon>
        <taxon>Spermatophyta</taxon>
        <taxon>Magnoliopsida</taxon>
        <taxon>eudicotyledons</taxon>
        <taxon>Gunneridae</taxon>
        <taxon>Pentapetalae</taxon>
        <taxon>asterids</taxon>
        <taxon>lamiids</taxon>
        <taxon>Solanales</taxon>
        <taxon>Convolvulaceae</taxon>
        <taxon>Cuscuteae</taxon>
        <taxon>Cuscuta</taxon>
        <taxon>Cuscuta subgen. Grammica</taxon>
        <taxon>Cuscuta sect. Cleistogrammica</taxon>
    </lineage>
</organism>
<gene>
    <name evidence="1" type="ORF">DM860_007233</name>
</gene>
<accession>A0A328E4K2</accession>
<dbReference type="EMBL" id="NQVE01000034">
    <property type="protein sequence ID" value="RAL52376.1"/>
    <property type="molecule type" value="Genomic_DNA"/>
</dbReference>
<comment type="caution">
    <text evidence="1">The sequence shown here is derived from an EMBL/GenBank/DDBJ whole genome shotgun (WGS) entry which is preliminary data.</text>
</comment>
<evidence type="ECO:0000313" key="1">
    <source>
        <dbReference type="EMBL" id="RAL52376.1"/>
    </source>
</evidence>
<sequence length="128" mass="13917">MSAAAHRSPETSHINILHISEKEMATWNGSQRKMKLGLCWGFETSIAMGEFEVSNFSRLSHDVGGLCEKLESLHEKVLMDWGSSRALTGLTALMIDEAGIFHLLKGFLSLGTLREGSPGKLGLEGLSS</sequence>
<reference evidence="1 2" key="1">
    <citation type="submission" date="2018-06" db="EMBL/GenBank/DDBJ databases">
        <title>The Genome of Cuscuta australis (Dodder) Provides Insight into the Evolution of Plant Parasitism.</title>
        <authorList>
            <person name="Liu H."/>
        </authorList>
    </citation>
    <scope>NUCLEOTIDE SEQUENCE [LARGE SCALE GENOMIC DNA]</scope>
    <source>
        <strain evidence="2">cv. Yunnan</strain>
        <tissue evidence="1">Vines</tissue>
    </source>
</reference>
<dbReference type="Proteomes" id="UP000249390">
    <property type="component" value="Unassembled WGS sequence"/>
</dbReference>
<evidence type="ECO:0000313" key="2">
    <source>
        <dbReference type="Proteomes" id="UP000249390"/>
    </source>
</evidence>
<name>A0A328E4K2_9ASTE</name>